<feature type="compositionally biased region" description="Acidic residues" evidence="2">
    <location>
        <begin position="565"/>
        <end position="576"/>
    </location>
</feature>
<evidence type="ECO:0000256" key="1">
    <source>
        <dbReference type="RuleBase" id="RU365057"/>
    </source>
</evidence>
<dbReference type="OrthoDB" id="2196187at2759"/>
<dbReference type="Pfam" id="PF21638">
    <property type="entry name" value="SDA1_C"/>
    <property type="match status" value="1"/>
</dbReference>
<feature type="compositionally biased region" description="Acidic residues" evidence="2">
    <location>
        <begin position="585"/>
        <end position="606"/>
    </location>
</feature>
<feature type="compositionally biased region" description="Polar residues" evidence="2">
    <location>
        <begin position="259"/>
        <end position="275"/>
    </location>
</feature>
<dbReference type="InterPro" id="IPR016024">
    <property type="entry name" value="ARM-type_fold"/>
</dbReference>
<sequence length="851" mass="94166">MGRKNRSANLLSNLPQLQNLIKRDPQSYQEEFSQQLHHFEASLAIFELKPDEEASEFGEVISFLAQVAKCYPKQSARFPTQLIELVQKHYPVLDADLRRTIVQALILLRSRGVVSNLRVMPLFFTLFRCHDKGLRKLLYTHIVNDVKNANKGRHRNHKLNAALQGFMYTMITAADAQDKLGEGALAAKKSLDVCIDLYRKGIWTDAKAVNVIAQACFSPITKIMMTAVQFFLHPQKHSGGGDGDGSGSEGEDDKDKTAKTSSVNLRLVQHMSNVNRKTKSRQRALERATRLQRRMQAKRDGRIVDSDEEEDAMSKKSRKKRQLAQAASRFDVLSLIHDPQGFVEKLFARVHSATTATKRGGSKVDRFEVRLAVLKLISRLIGHQQLQFVAFYPFFQRYLQPHQTEVTQLLAMLATATNAFTPPDVLQPLIRAIADNFVSDHCAPEVMCAGLNTIRAIAFRQPLSVEPDLLNDLIMYRKHKDKGVMMAARSLLALYREVNPEMLHRRDRGRDATMELKNGAQAAFGEQRAADGVAGIELLEMYEQKKSAAAAKAAVKAADGASADADGDDGWGEWEEAGSGSESGSESDDESESDAGSESEGEDGSDAEAGWVSAGSEAEIELGSSDIESEIELGDSEDEGADSAEDAAAAAAAADAAAAPESKQRIDMVRFLTNEDFDRIDKLKKRQAKQAQAQAQAQPRGKKRARAMADEGNADGDGDNDDASSESASDAMMSVSDASSDSGSDAEGEKEYVSDWEIIGDYHTRKRRIKATYEERVDAIKASRSGREKFGSKKGKREKEGRSLSNKEKRKTKSFAMVSHKRGIVSKGKRSMVHKRHDLRRHITKQKKNGF</sequence>
<feature type="compositionally biased region" description="Acidic residues" evidence="2">
    <location>
        <begin position="627"/>
        <end position="645"/>
    </location>
</feature>
<protein>
    <recommendedName>
        <fullName evidence="1">Protein SDA1</fullName>
    </recommendedName>
</protein>
<feature type="compositionally biased region" description="Acidic residues" evidence="2">
    <location>
        <begin position="712"/>
        <end position="724"/>
    </location>
</feature>
<comment type="caution">
    <text evidence="5">The sequence shown here is derived from an EMBL/GenBank/DDBJ whole genome shotgun (WGS) entry which is preliminary data.</text>
</comment>
<feature type="compositionally biased region" description="Gly residues" evidence="2">
    <location>
        <begin position="238"/>
        <end position="248"/>
    </location>
</feature>
<comment type="similarity">
    <text evidence="1">Belongs to the SDA1 family.</text>
</comment>
<feature type="region of interest" description="Disordered" evidence="2">
    <location>
        <begin position="682"/>
        <end position="751"/>
    </location>
</feature>
<organism evidence="5 6">
    <name type="scientific">Coemansia erecta</name>
    <dbReference type="NCBI Taxonomy" id="147472"/>
    <lineage>
        <taxon>Eukaryota</taxon>
        <taxon>Fungi</taxon>
        <taxon>Fungi incertae sedis</taxon>
        <taxon>Zoopagomycota</taxon>
        <taxon>Kickxellomycotina</taxon>
        <taxon>Kickxellomycetes</taxon>
        <taxon>Kickxellales</taxon>
        <taxon>Kickxellaceae</taxon>
        <taxon>Coemansia</taxon>
    </lineage>
</organism>
<dbReference type="EMBL" id="JANBOJ010000174">
    <property type="protein sequence ID" value="KAJ1721402.1"/>
    <property type="molecule type" value="Genomic_DNA"/>
</dbReference>
<keyword evidence="6" id="KW-1185">Reference proteome</keyword>
<dbReference type="Proteomes" id="UP001149813">
    <property type="component" value="Unassembled WGS sequence"/>
</dbReference>
<feature type="compositionally biased region" description="Low complexity" evidence="2">
    <location>
        <begin position="725"/>
        <end position="745"/>
    </location>
</feature>
<feature type="region of interest" description="Disordered" evidence="2">
    <location>
        <begin position="236"/>
        <end position="320"/>
    </location>
</feature>
<feature type="compositionally biased region" description="Basic residues" evidence="2">
    <location>
        <begin position="808"/>
        <end position="836"/>
    </location>
</feature>
<dbReference type="PANTHER" id="PTHR12730:SF0">
    <property type="entry name" value="PROTEIN SDA1 HOMOLOG"/>
    <property type="match status" value="1"/>
</dbReference>
<evidence type="ECO:0000259" key="4">
    <source>
        <dbReference type="Pfam" id="PF21638"/>
    </source>
</evidence>
<dbReference type="GO" id="GO:0005730">
    <property type="term" value="C:nucleolus"/>
    <property type="evidence" value="ECO:0007669"/>
    <property type="project" value="UniProtKB-SubCell"/>
</dbReference>
<dbReference type="AlphaFoldDB" id="A0A9W7XYS7"/>
<dbReference type="GO" id="GO:0042273">
    <property type="term" value="P:ribosomal large subunit biogenesis"/>
    <property type="evidence" value="ECO:0007669"/>
    <property type="project" value="UniProtKB-UniRule"/>
</dbReference>
<dbReference type="InterPro" id="IPR012977">
    <property type="entry name" value="SDA1_N"/>
</dbReference>
<dbReference type="InterPro" id="IPR027312">
    <property type="entry name" value="Sda1"/>
</dbReference>
<keyword evidence="1" id="KW-0690">Ribosome biogenesis</keyword>
<evidence type="ECO:0000256" key="2">
    <source>
        <dbReference type="SAM" id="MobiDB-lite"/>
    </source>
</evidence>
<comment type="function">
    <text evidence="1">Required for 60S pre-ribosomal subunits export to the cytoplasm.</text>
</comment>
<proteinExistence type="inferred from homology"/>
<dbReference type="PANTHER" id="PTHR12730">
    <property type="entry name" value="HSDA/SDA1-RELATED"/>
    <property type="match status" value="1"/>
</dbReference>
<gene>
    <name evidence="5" type="primary">SDA1</name>
    <name evidence="5" type="ORF">LPJ53_004064</name>
</gene>
<dbReference type="GO" id="GO:0000055">
    <property type="term" value="P:ribosomal large subunit export from nucleus"/>
    <property type="evidence" value="ECO:0007669"/>
    <property type="project" value="UniProtKB-UniRule"/>
</dbReference>
<evidence type="ECO:0000313" key="6">
    <source>
        <dbReference type="Proteomes" id="UP001149813"/>
    </source>
</evidence>
<evidence type="ECO:0000259" key="3">
    <source>
        <dbReference type="Pfam" id="PF08158"/>
    </source>
</evidence>
<feature type="region of interest" description="Disordered" evidence="2">
    <location>
        <begin position="777"/>
        <end position="836"/>
    </location>
</feature>
<dbReference type="Pfam" id="PF08158">
    <property type="entry name" value="SDA1_HEAT"/>
    <property type="match status" value="1"/>
</dbReference>
<keyword evidence="1" id="KW-0813">Transport</keyword>
<keyword evidence="1" id="KW-0653">Protein transport</keyword>
<dbReference type="InterPro" id="IPR048292">
    <property type="entry name" value="SDA1_C"/>
</dbReference>
<feature type="domain" description="SDA1 C-terminal" evidence="4">
    <location>
        <begin position="803"/>
        <end position="848"/>
    </location>
</feature>
<dbReference type="SUPFAM" id="SSF48371">
    <property type="entry name" value="ARM repeat"/>
    <property type="match status" value="1"/>
</dbReference>
<comment type="subcellular location">
    <subcellularLocation>
        <location evidence="1">Nucleus</location>
        <location evidence="1">Nucleolus</location>
    </subcellularLocation>
</comment>
<feature type="compositionally biased region" description="Basic and acidic residues" evidence="2">
    <location>
        <begin position="777"/>
        <end position="807"/>
    </location>
</feature>
<reference evidence="5" key="1">
    <citation type="submission" date="2022-07" db="EMBL/GenBank/DDBJ databases">
        <title>Phylogenomic reconstructions and comparative analyses of Kickxellomycotina fungi.</title>
        <authorList>
            <person name="Reynolds N.K."/>
            <person name="Stajich J.E."/>
            <person name="Barry K."/>
            <person name="Grigoriev I.V."/>
            <person name="Crous P."/>
            <person name="Smith M.E."/>
        </authorList>
    </citation>
    <scope>NUCLEOTIDE SEQUENCE</scope>
    <source>
        <strain evidence="5">NBRC 32514</strain>
    </source>
</reference>
<accession>A0A9W7XYS7</accession>
<keyword evidence="1" id="KW-0539">Nucleus</keyword>
<name>A0A9W7XYS7_9FUNG</name>
<feature type="compositionally biased region" description="Low complexity" evidence="2">
    <location>
        <begin position="689"/>
        <end position="699"/>
    </location>
</feature>
<evidence type="ECO:0000313" key="5">
    <source>
        <dbReference type="EMBL" id="KAJ1721402.1"/>
    </source>
</evidence>
<feature type="domain" description="SDA1 N-terminal" evidence="3">
    <location>
        <begin position="63"/>
        <end position="480"/>
    </location>
</feature>
<dbReference type="GO" id="GO:0015031">
    <property type="term" value="P:protein transport"/>
    <property type="evidence" value="ECO:0007669"/>
    <property type="project" value="UniProtKB-KW"/>
</dbReference>
<feature type="region of interest" description="Disordered" evidence="2">
    <location>
        <begin position="561"/>
        <end position="666"/>
    </location>
</feature>
<feature type="compositionally biased region" description="Low complexity" evidence="2">
    <location>
        <begin position="646"/>
        <end position="659"/>
    </location>
</feature>